<dbReference type="PANTHER" id="PTHR13554">
    <property type="entry name" value="26S PROTEASOME NON-ATPASE REGULATORY SUBUNIT 5-RELATED"/>
    <property type="match status" value="1"/>
</dbReference>
<keyword evidence="2" id="KW-1185">Reference proteome</keyword>
<dbReference type="Pfam" id="PF10508">
    <property type="entry name" value="Proteasom_PSMB"/>
    <property type="match status" value="1"/>
</dbReference>
<reference evidence="1 2" key="1">
    <citation type="journal article" date="2013" name="Curr. Biol.">
        <title>The Genome of the Foraminiferan Reticulomyxa filosa.</title>
        <authorList>
            <person name="Glockner G."/>
            <person name="Hulsmann N."/>
            <person name="Schleicher M."/>
            <person name="Noegel A.A."/>
            <person name="Eichinger L."/>
            <person name="Gallinger C."/>
            <person name="Pawlowski J."/>
            <person name="Sierra R."/>
            <person name="Euteneuer U."/>
            <person name="Pillet L."/>
            <person name="Moustafa A."/>
            <person name="Platzer M."/>
            <person name="Groth M."/>
            <person name="Szafranski K."/>
            <person name="Schliwa M."/>
        </authorList>
    </citation>
    <scope>NUCLEOTIDE SEQUENCE [LARGE SCALE GENOMIC DNA]</scope>
</reference>
<feature type="non-terminal residue" evidence="1">
    <location>
        <position position="1"/>
    </location>
</feature>
<evidence type="ECO:0000313" key="1">
    <source>
        <dbReference type="EMBL" id="ETO09532.1"/>
    </source>
</evidence>
<dbReference type="InterPro" id="IPR019538">
    <property type="entry name" value="PSMD5"/>
</dbReference>
<dbReference type="GO" id="GO:0005829">
    <property type="term" value="C:cytosol"/>
    <property type="evidence" value="ECO:0007669"/>
    <property type="project" value="TreeGrafter"/>
</dbReference>
<comment type="caution">
    <text evidence="1">The sequence shown here is derived from an EMBL/GenBank/DDBJ whole genome shotgun (WGS) entry which is preliminary data.</text>
</comment>
<accession>X6M7V1</accession>
<dbReference type="Proteomes" id="UP000023152">
    <property type="component" value="Unassembled WGS sequence"/>
</dbReference>
<dbReference type="InterPro" id="IPR016024">
    <property type="entry name" value="ARM-type_fold"/>
</dbReference>
<name>X6M7V1_RETFI</name>
<sequence length="298" mass="34164">FFKKKKKLKIGCFKEGVALLLRHKSLELFQQMLLSSEMTFLSNQVLKIVYTIAKTCARHNGDIFDSFFRQWALLSEVILAGVNAIDISTRESCILLIGVLCSNDKFLCQLFEEKQVTILTDIVNQSSSKVSEDEQLLVVASLHALTDVFLCQGAEDSKVQKIQKTLIKQFGGIEKLFTFIQLPFDDLRFGAFRLIDQISKHPWALQIVYSTAGLYEYLTNRRDADIKLAMEWKYAVLQSIYKNPLCSKTLTSIHQEQLKEHLQQGVVFNTSQPSDTHKRKDNKVNQSGAVKIIWDERY</sequence>
<gene>
    <name evidence="1" type="ORF">RFI_27845</name>
</gene>
<dbReference type="InterPro" id="IPR011989">
    <property type="entry name" value="ARM-like"/>
</dbReference>
<dbReference type="AlphaFoldDB" id="X6M7V1"/>
<proteinExistence type="predicted"/>
<dbReference type="Gene3D" id="1.25.10.10">
    <property type="entry name" value="Leucine-rich Repeat Variant"/>
    <property type="match status" value="1"/>
</dbReference>
<evidence type="ECO:0000313" key="2">
    <source>
        <dbReference type="Proteomes" id="UP000023152"/>
    </source>
</evidence>
<dbReference type="GO" id="GO:0043248">
    <property type="term" value="P:proteasome assembly"/>
    <property type="evidence" value="ECO:0007669"/>
    <property type="project" value="InterPro"/>
</dbReference>
<dbReference type="OrthoDB" id="10250600at2759"/>
<organism evidence="1 2">
    <name type="scientific">Reticulomyxa filosa</name>
    <dbReference type="NCBI Taxonomy" id="46433"/>
    <lineage>
        <taxon>Eukaryota</taxon>
        <taxon>Sar</taxon>
        <taxon>Rhizaria</taxon>
        <taxon>Retaria</taxon>
        <taxon>Foraminifera</taxon>
        <taxon>Monothalamids</taxon>
        <taxon>Reticulomyxidae</taxon>
        <taxon>Reticulomyxa</taxon>
    </lineage>
</organism>
<dbReference type="SUPFAM" id="SSF48371">
    <property type="entry name" value="ARM repeat"/>
    <property type="match status" value="1"/>
</dbReference>
<protein>
    <submittedName>
        <fullName evidence="1">Uncharacterized protein</fullName>
    </submittedName>
</protein>
<dbReference type="PANTHER" id="PTHR13554:SF10">
    <property type="entry name" value="26S PROTEASOME NON-ATPASE REGULATORY SUBUNIT 5"/>
    <property type="match status" value="1"/>
</dbReference>
<dbReference type="EMBL" id="ASPP01024018">
    <property type="protein sequence ID" value="ETO09532.1"/>
    <property type="molecule type" value="Genomic_DNA"/>
</dbReference>